<dbReference type="PROSITE" id="PS50104">
    <property type="entry name" value="TIR"/>
    <property type="match status" value="1"/>
</dbReference>
<evidence type="ECO:0000313" key="2">
    <source>
        <dbReference type="EMBL" id="MFD0794634.1"/>
    </source>
</evidence>
<protein>
    <submittedName>
        <fullName evidence="2">Toll/interleukin-1 receptor domain-containing protein</fullName>
    </submittedName>
</protein>
<comment type="caution">
    <text evidence="2">The sequence shown here is derived from an EMBL/GenBank/DDBJ whole genome shotgun (WGS) entry which is preliminary data.</text>
</comment>
<gene>
    <name evidence="2" type="ORF">ACFQZX_13490</name>
</gene>
<name>A0ABW3AUZ0_9SPHI</name>
<accession>A0ABW3AUZ0</accession>
<feature type="domain" description="TIR" evidence="1">
    <location>
        <begin position="3"/>
        <end position="141"/>
    </location>
</feature>
<reference evidence="3" key="1">
    <citation type="journal article" date="2019" name="Int. J. Syst. Evol. Microbiol.">
        <title>The Global Catalogue of Microorganisms (GCM) 10K type strain sequencing project: providing services to taxonomists for standard genome sequencing and annotation.</title>
        <authorList>
            <consortium name="The Broad Institute Genomics Platform"/>
            <consortium name="The Broad Institute Genome Sequencing Center for Infectious Disease"/>
            <person name="Wu L."/>
            <person name="Ma J."/>
        </authorList>
    </citation>
    <scope>NUCLEOTIDE SEQUENCE [LARGE SCALE GENOMIC DNA]</scope>
    <source>
        <strain evidence="3">CCUG 61484</strain>
    </source>
</reference>
<sequence>MMSEGNIFISHSSKDQQIVSAFIEKILNLGLGINRDDIFYTSAKDTGPKSGVDFKNTIKERIVTSVAVIQIITTSYKESEVCLNEMGAAWVLTDNVIPFILEPIHFESVGFIHNTTQILKLNEPDDLFKFQDDHPELYTKKISQSNYHKQVYDFIKFLKEGNYRFGGHGRF</sequence>
<evidence type="ECO:0000313" key="3">
    <source>
        <dbReference type="Proteomes" id="UP001597010"/>
    </source>
</evidence>
<dbReference type="SUPFAM" id="SSF52200">
    <property type="entry name" value="Toll/Interleukin receptor TIR domain"/>
    <property type="match status" value="1"/>
</dbReference>
<dbReference type="Gene3D" id="3.40.50.10140">
    <property type="entry name" value="Toll/interleukin-1 receptor homology (TIR) domain"/>
    <property type="match status" value="1"/>
</dbReference>
<dbReference type="Proteomes" id="UP001597010">
    <property type="component" value="Unassembled WGS sequence"/>
</dbReference>
<evidence type="ECO:0000259" key="1">
    <source>
        <dbReference type="PROSITE" id="PS50104"/>
    </source>
</evidence>
<organism evidence="2 3">
    <name type="scientific">Mucilaginibacter litoreus</name>
    <dbReference type="NCBI Taxonomy" id="1048221"/>
    <lineage>
        <taxon>Bacteria</taxon>
        <taxon>Pseudomonadati</taxon>
        <taxon>Bacteroidota</taxon>
        <taxon>Sphingobacteriia</taxon>
        <taxon>Sphingobacteriales</taxon>
        <taxon>Sphingobacteriaceae</taxon>
        <taxon>Mucilaginibacter</taxon>
    </lineage>
</organism>
<keyword evidence="2" id="KW-0675">Receptor</keyword>
<keyword evidence="3" id="KW-1185">Reference proteome</keyword>
<dbReference type="InterPro" id="IPR000157">
    <property type="entry name" value="TIR_dom"/>
</dbReference>
<dbReference type="EMBL" id="JBHTHZ010000012">
    <property type="protein sequence ID" value="MFD0794634.1"/>
    <property type="molecule type" value="Genomic_DNA"/>
</dbReference>
<dbReference type="RefSeq" id="WP_377116169.1">
    <property type="nucleotide sequence ID" value="NZ_JBHTHZ010000012.1"/>
</dbReference>
<dbReference type="Pfam" id="PF13676">
    <property type="entry name" value="TIR_2"/>
    <property type="match status" value="1"/>
</dbReference>
<proteinExistence type="predicted"/>
<dbReference type="InterPro" id="IPR035897">
    <property type="entry name" value="Toll_tir_struct_dom_sf"/>
</dbReference>